<sequence length="191" mass="21647">MSDAALNNVFADPSYEFPVAEAMPDVKWPNAFAQPNALEERPRDERGYRQGWEEISKLPGAAMPPLWMGREADQNYKEFYVNADTNMAHPSMTRYYDQRWDAPAHATPLDLPPETQSHADPRSQGDPRMGVAMPENFQAKVNPLGPAYAPMRSWDMSFAEDRNAWSCIAFNGQACPPSMHRVALAFWPQWA</sequence>
<evidence type="ECO:0000313" key="3">
    <source>
        <dbReference type="Proteomes" id="UP001199260"/>
    </source>
</evidence>
<keyword evidence="3" id="KW-1185">Reference proteome</keyword>
<evidence type="ECO:0000313" key="2">
    <source>
        <dbReference type="EMBL" id="MCD2166799.1"/>
    </source>
</evidence>
<proteinExistence type="predicted"/>
<comment type="caution">
    <text evidence="2">The sequence shown here is derived from an EMBL/GenBank/DDBJ whole genome shotgun (WGS) entry which is preliminary data.</text>
</comment>
<accession>A0AAW4Y1Q2</accession>
<dbReference type="RefSeq" id="WP_230777889.1">
    <property type="nucleotide sequence ID" value="NZ_JAJNCT010000021.1"/>
</dbReference>
<dbReference type="Proteomes" id="UP001199260">
    <property type="component" value="Unassembled WGS sequence"/>
</dbReference>
<evidence type="ECO:0000256" key="1">
    <source>
        <dbReference type="SAM" id="MobiDB-lite"/>
    </source>
</evidence>
<feature type="region of interest" description="Disordered" evidence="1">
    <location>
        <begin position="104"/>
        <end position="130"/>
    </location>
</feature>
<protein>
    <submittedName>
        <fullName evidence="2">Uncharacterized protein</fullName>
    </submittedName>
</protein>
<dbReference type="AlphaFoldDB" id="A0AAW4Y1Q2"/>
<reference evidence="2 3" key="1">
    <citation type="submission" date="2021-11" db="EMBL/GenBank/DDBJ databases">
        <title>Genome sequence.</title>
        <authorList>
            <person name="Sun Q."/>
        </authorList>
    </citation>
    <scope>NUCLEOTIDE SEQUENCE [LARGE SCALE GENOMIC DNA]</scope>
    <source>
        <strain evidence="2 3">KCTC 12005</strain>
    </source>
</reference>
<gene>
    <name evidence="2" type="ORF">LPW39_16875</name>
</gene>
<organism evidence="2 3">
    <name type="scientific">Comamonas koreensis</name>
    <dbReference type="NCBI Taxonomy" id="160825"/>
    <lineage>
        <taxon>Bacteria</taxon>
        <taxon>Pseudomonadati</taxon>
        <taxon>Pseudomonadota</taxon>
        <taxon>Betaproteobacteria</taxon>
        <taxon>Burkholderiales</taxon>
        <taxon>Comamonadaceae</taxon>
        <taxon>Comamonas</taxon>
    </lineage>
</organism>
<name>A0AAW4Y1Q2_9BURK</name>
<dbReference type="EMBL" id="JAJNCT010000021">
    <property type="protein sequence ID" value="MCD2166799.1"/>
    <property type="molecule type" value="Genomic_DNA"/>
</dbReference>